<evidence type="ECO:0000256" key="1">
    <source>
        <dbReference type="SAM" id="MobiDB-lite"/>
    </source>
</evidence>
<dbReference type="GO" id="GO:0051056">
    <property type="term" value="P:regulation of small GTPase mediated signal transduction"/>
    <property type="evidence" value="ECO:0007669"/>
    <property type="project" value="InterPro"/>
</dbReference>
<sequence length="298" mass="33042">MSVTLVRFGGFSKVKVELSTHTGFMGGLDKNQSTGTTAVYYANSTVEVMFHVATRMPVSSDEGGFIKKVRHLGNDEIWIVWSEHSRDFRHGIVNAEFGDVVIVIYPLQNHLFRIQMLKKGDIPYFGPLFDGAIVDRRVLPPLVRMTAVNASRAKRSLIPGMQTYYEERASCISNIVTHHKETTVFEDFTGQVFCPVPRKTEENNQVFSISSHLRQQASGGESPAAKREGYSTLPSSKTIAKTIAVEKELAISGTLSLPEGLHKVVQSDSTFSAPKLGGKKMSFRRKLTPSTTKEENAE</sequence>
<dbReference type="Pfam" id="PF02145">
    <property type="entry name" value="Rap_GAP"/>
    <property type="match status" value="1"/>
</dbReference>
<dbReference type="PANTHER" id="PTHR10063:SF11">
    <property type="entry name" value="RHO GTPASE-ACTIVATING PROTEIN CG5521-RELATED"/>
    <property type="match status" value="1"/>
</dbReference>
<evidence type="ECO:0000313" key="2">
    <source>
        <dbReference type="EMBL" id="CAB4015609.1"/>
    </source>
</evidence>
<proteinExistence type="predicted"/>
<dbReference type="EMBL" id="CACRXK020008782">
    <property type="protein sequence ID" value="CAB4015609.1"/>
    <property type="molecule type" value="Genomic_DNA"/>
</dbReference>
<dbReference type="GO" id="GO:0005096">
    <property type="term" value="F:GTPase activator activity"/>
    <property type="evidence" value="ECO:0007669"/>
    <property type="project" value="InterPro"/>
</dbReference>
<dbReference type="GO" id="GO:0005737">
    <property type="term" value="C:cytoplasm"/>
    <property type="evidence" value="ECO:0007669"/>
    <property type="project" value="TreeGrafter"/>
</dbReference>
<reference evidence="2" key="1">
    <citation type="submission" date="2020-04" db="EMBL/GenBank/DDBJ databases">
        <authorList>
            <person name="Alioto T."/>
            <person name="Alioto T."/>
            <person name="Gomez Garrido J."/>
        </authorList>
    </citation>
    <scope>NUCLEOTIDE SEQUENCE</scope>
    <source>
        <strain evidence="2">A484AB</strain>
    </source>
</reference>
<evidence type="ECO:0000313" key="3">
    <source>
        <dbReference type="Proteomes" id="UP001152795"/>
    </source>
</evidence>
<dbReference type="Proteomes" id="UP001152795">
    <property type="component" value="Unassembled WGS sequence"/>
</dbReference>
<dbReference type="InterPro" id="IPR027107">
    <property type="entry name" value="Tuberin/Ral-act_asu"/>
</dbReference>
<dbReference type="SUPFAM" id="SSF111347">
    <property type="entry name" value="Rap/Ran-GAP"/>
    <property type="match status" value="1"/>
</dbReference>
<feature type="region of interest" description="Disordered" evidence="1">
    <location>
        <begin position="268"/>
        <end position="298"/>
    </location>
</feature>
<feature type="region of interest" description="Disordered" evidence="1">
    <location>
        <begin position="213"/>
        <end position="233"/>
    </location>
</feature>
<keyword evidence="3" id="KW-1185">Reference proteome</keyword>
<dbReference type="OrthoDB" id="6021142at2759"/>
<gene>
    <name evidence="2" type="ORF">PACLA_8A081076</name>
</gene>
<dbReference type="FunFam" id="3.40.50.11210:FF:000001">
    <property type="entry name" value="Ral GTPase-activating protein subunit alpha-1 isoform 1"/>
    <property type="match status" value="1"/>
</dbReference>
<accession>A0A7D9ESV4</accession>
<dbReference type="InterPro" id="IPR000331">
    <property type="entry name" value="Rap/Ran_GAP_dom"/>
</dbReference>
<dbReference type="InterPro" id="IPR035974">
    <property type="entry name" value="Rap/Ran-GAP_sf"/>
</dbReference>
<comment type="caution">
    <text evidence="2">The sequence shown here is derived from an EMBL/GenBank/DDBJ whole genome shotgun (WGS) entry which is preliminary data.</text>
</comment>
<organism evidence="2 3">
    <name type="scientific">Paramuricea clavata</name>
    <name type="common">Red gorgonian</name>
    <name type="synonym">Violescent sea-whip</name>
    <dbReference type="NCBI Taxonomy" id="317549"/>
    <lineage>
        <taxon>Eukaryota</taxon>
        <taxon>Metazoa</taxon>
        <taxon>Cnidaria</taxon>
        <taxon>Anthozoa</taxon>
        <taxon>Octocorallia</taxon>
        <taxon>Malacalcyonacea</taxon>
        <taxon>Plexauridae</taxon>
        <taxon>Paramuricea</taxon>
    </lineage>
</organism>
<dbReference type="PANTHER" id="PTHR10063">
    <property type="entry name" value="TUBERIN"/>
    <property type="match status" value="1"/>
</dbReference>
<feature type="compositionally biased region" description="Basic residues" evidence="1">
    <location>
        <begin position="277"/>
        <end position="287"/>
    </location>
</feature>
<name>A0A7D9ESV4_PARCT</name>
<dbReference type="GO" id="GO:0005634">
    <property type="term" value="C:nucleus"/>
    <property type="evidence" value="ECO:0007669"/>
    <property type="project" value="InterPro"/>
</dbReference>
<dbReference type="Gene3D" id="3.40.50.11210">
    <property type="entry name" value="Rap/Ran-GAP"/>
    <property type="match status" value="1"/>
</dbReference>
<dbReference type="PROSITE" id="PS50085">
    <property type="entry name" value="RAPGAP"/>
    <property type="match status" value="1"/>
</dbReference>
<protein>
    <submittedName>
        <fullName evidence="2">Ral GTPase-activating subunit alpha-1-like, partial</fullName>
    </submittedName>
</protein>
<dbReference type="AlphaFoldDB" id="A0A7D9ESV4"/>